<dbReference type="OrthoDB" id="9763670at2"/>
<protein>
    <submittedName>
        <fullName evidence="15">TonB-dependent siderophore receptor</fullName>
    </submittedName>
</protein>
<feature type="domain" description="TonB-dependent receptor plug" evidence="14">
    <location>
        <begin position="43"/>
        <end position="146"/>
    </location>
</feature>
<evidence type="ECO:0000256" key="2">
    <source>
        <dbReference type="ARBA" id="ARBA00022448"/>
    </source>
</evidence>
<dbReference type="PANTHER" id="PTHR32552">
    <property type="entry name" value="FERRICHROME IRON RECEPTOR-RELATED"/>
    <property type="match status" value="1"/>
</dbReference>
<evidence type="ECO:0000256" key="9">
    <source>
        <dbReference type="ARBA" id="ARBA00023136"/>
    </source>
</evidence>
<evidence type="ECO:0000256" key="4">
    <source>
        <dbReference type="ARBA" id="ARBA00022496"/>
    </source>
</evidence>
<evidence type="ECO:0000256" key="11">
    <source>
        <dbReference type="PROSITE-ProRule" id="PRU01360"/>
    </source>
</evidence>
<comment type="caution">
    <text evidence="15">The sequence shown here is derived from an EMBL/GenBank/DDBJ whole genome shotgun (WGS) entry which is preliminary data.</text>
</comment>
<keyword evidence="16" id="KW-1185">Reference proteome</keyword>
<evidence type="ECO:0000256" key="7">
    <source>
        <dbReference type="ARBA" id="ARBA00023065"/>
    </source>
</evidence>
<keyword evidence="7" id="KW-0406">Ion transport</keyword>
<dbReference type="InterPro" id="IPR000531">
    <property type="entry name" value="Beta-barrel_TonB"/>
</dbReference>
<evidence type="ECO:0000313" key="15">
    <source>
        <dbReference type="EMBL" id="RXK13283.1"/>
    </source>
</evidence>
<evidence type="ECO:0000256" key="3">
    <source>
        <dbReference type="ARBA" id="ARBA00022452"/>
    </source>
</evidence>
<evidence type="ECO:0000256" key="8">
    <source>
        <dbReference type="ARBA" id="ARBA00023077"/>
    </source>
</evidence>
<comment type="similarity">
    <text evidence="11 12">Belongs to the TonB-dependent receptor family.</text>
</comment>
<dbReference type="InterPro" id="IPR012910">
    <property type="entry name" value="Plug_dom"/>
</dbReference>
<keyword evidence="9 11" id="KW-0472">Membrane</keyword>
<evidence type="ECO:0000259" key="13">
    <source>
        <dbReference type="Pfam" id="PF00593"/>
    </source>
</evidence>
<dbReference type="InterPro" id="IPR039426">
    <property type="entry name" value="TonB-dep_rcpt-like"/>
</dbReference>
<evidence type="ECO:0000256" key="6">
    <source>
        <dbReference type="ARBA" id="ARBA00023004"/>
    </source>
</evidence>
<keyword evidence="2 11" id="KW-0813">Transport</keyword>
<evidence type="ECO:0000256" key="12">
    <source>
        <dbReference type="RuleBase" id="RU003357"/>
    </source>
</evidence>
<proteinExistence type="inferred from homology"/>
<comment type="subcellular location">
    <subcellularLocation>
        <location evidence="1 11">Cell outer membrane</location>
        <topology evidence="1 11">Multi-pass membrane protein</topology>
    </subcellularLocation>
</comment>
<dbReference type="PROSITE" id="PS52016">
    <property type="entry name" value="TONB_DEPENDENT_REC_3"/>
    <property type="match status" value="1"/>
</dbReference>
<organism evidence="15 16">
    <name type="scientific">Halarcobacter mediterraneus</name>
    <dbReference type="NCBI Taxonomy" id="2023153"/>
    <lineage>
        <taxon>Bacteria</taxon>
        <taxon>Pseudomonadati</taxon>
        <taxon>Campylobacterota</taxon>
        <taxon>Epsilonproteobacteria</taxon>
        <taxon>Campylobacterales</taxon>
        <taxon>Arcobacteraceae</taxon>
        <taxon>Halarcobacter</taxon>
    </lineage>
</organism>
<dbReference type="Gene3D" id="2.40.170.20">
    <property type="entry name" value="TonB-dependent receptor, beta-barrel domain"/>
    <property type="match status" value="1"/>
</dbReference>
<dbReference type="Pfam" id="PF00593">
    <property type="entry name" value="TonB_dep_Rec_b-barrel"/>
    <property type="match status" value="1"/>
</dbReference>
<keyword evidence="5 11" id="KW-0812">Transmembrane</keyword>
<dbReference type="GO" id="GO:0009279">
    <property type="term" value="C:cell outer membrane"/>
    <property type="evidence" value="ECO:0007669"/>
    <property type="project" value="UniProtKB-SubCell"/>
</dbReference>
<dbReference type="RefSeq" id="WP_129061104.1">
    <property type="nucleotide sequence ID" value="NZ_NXIE01000002.1"/>
</dbReference>
<dbReference type="AlphaFoldDB" id="A0A4Q1AU26"/>
<dbReference type="EMBL" id="NXIE01000002">
    <property type="protein sequence ID" value="RXK13283.1"/>
    <property type="molecule type" value="Genomic_DNA"/>
</dbReference>
<keyword evidence="4" id="KW-0410">Iron transport</keyword>
<evidence type="ECO:0000256" key="10">
    <source>
        <dbReference type="ARBA" id="ARBA00023237"/>
    </source>
</evidence>
<keyword evidence="15" id="KW-0675">Receptor</keyword>
<sequence>MKKNKELILISLICCNFLYANSTETTKLNEVTVTANKVEENIIEVPQSITVITKDELQEKGIKKVSEVIKEIPNMYIQNSLNGNMSSFRGLNTSMFTNNNPIVIYIDGVPYYDRYDFNPSLENVEQIEVLRGPQGTLYGKDAIGGVINIITKTPTNEWTGSILAEYGNDNFFRTSFNTSGAIINNKLYAGINNSYSSDDGWITNHYPTMDSDANEKISRKTSGFLLYKPTDEFSSKLVLTNNYDKKYFMDGFGSDPSLDINSLKREDAENISFDVPAFERTKVNSQSLNLNYELEKIKLESTTTHKKIDFDGEYDTDNRAHTPSDGLRQFNYSEIDTWTQELRLSSKNQDIKWVTGVYFDKEERKQGPYGAEQLYYGDVYTGDAYSTTNSRTQAIFGQTMIPLGANFELTLGARYQRIKKDIDVTAKSSWAGTAYPDVNYLDEKTWNTFLPKLALMYYINADTTTYISVSKGYMPGGFNYYPSSDNSSDNSFEAQKSINYEVGLKHLGENYSLNLAIFRMDIKDIHVYKQLMGGTVFATSNANKAHSQGIELDGAYYITDNIKLSAAIGLIDAEYDDYDNGTKKYDGENIEHTPRYTASIGLAYLQEKGLYGRLDIQAKGKTTFIDGANNDSLIEADGGITSNAKVGYKIGDFDIYGYVTNITDEDYVNSYMSKEGTSWVGFNEPRKFGVGLKYTF</sequence>
<dbReference type="CDD" id="cd01347">
    <property type="entry name" value="ligand_gated_channel"/>
    <property type="match status" value="1"/>
</dbReference>
<accession>A0A4Q1AU26</accession>
<keyword evidence="10 11" id="KW-0998">Cell outer membrane</keyword>
<gene>
    <name evidence="15" type="ORF">CP965_05635</name>
</gene>
<name>A0A4Q1AU26_9BACT</name>
<feature type="domain" description="TonB-dependent receptor-like beta-barrel" evidence="13">
    <location>
        <begin position="237"/>
        <end position="662"/>
    </location>
</feature>
<dbReference type="InterPro" id="IPR036942">
    <property type="entry name" value="Beta-barrel_TonB_sf"/>
</dbReference>
<keyword evidence="6" id="KW-0408">Iron</keyword>
<evidence type="ECO:0000256" key="5">
    <source>
        <dbReference type="ARBA" id="ARBA00022692"/>
    </source>
</evidence>
<evidence type="ECO:0000256" key="1">
    <source>
        <dbReference type="ARBA" id="ARBA00004571"/>
    </source>
</evidence>
<dbReference type="Proteomes" id="UP000289718">
    <property type="component" value="Unassembled WGS sequence"/>
</dbReference>
<reference evidence="15 16" key="1">
    <citation type="submission" date="2017-09" db="EMBL/GenBank/DDBJ databases">
        <title>Genomics of the genus Arcobacter.</title>
        <authorList>
            <person name="Perez-Cataluna A."/>
            <person name="Figueras M.J."/>
            <person name="Salas-Masso N."/>
        </authorList>
    </citation>
    <scope>NUCLEOTIDE SEQUENCE [LARGE SCALE GENOMIC DNA]</scope>
    <source>
        <strain evidence="15 16">F156-34</strain>
    </source>
</reference>
<dbReference type="Pfam" id="PF07715">
    <property type="entry name" value="Plug"/>
    <property type="match status" value="1"/>
</dbReference>
<evidence type="ECO:0000259" key="14">
    <source>
        <dbReference type="Pfam" id="PF07715"/>
    </source>
</evidence>
<dbReference type="SUPFAM" id="SSF56935">
    <property type="entry name" value="Porins"/>
    <property type="match status" value="1"/>
</dbReference>
<evidence type="ECO:0000313" key="16">
    <source>
        <dbReference type="Proteomes" id="UP000289718"/>
    </source>
</evidence>
<dbReference type="PANTHER" id="PTHR32552:SF81">
    <property type="entry name" value="TONB-DEPENDENT OUTER MEMBRANE RECEPTOR"/>
    <property type="match status" value="1"/>
</dbReference>
<keyword evidence="8 12" id="KW-0798">TonB box</keyword>
<keyword evidence="3 11" id="KW-1134">Transmembrane beta strand</keyword>
<dbReference type="GO" id="GO:0006826">
    <property type="term" value="P:iron ion transport"/>
    <property type="evidence" value="ECO:0007669"/>
    <property type="project" value="UniProtKB-KW"/>
</dbReference>